<dbReference type="Pfam" id="PF04235">
    <property type="entry name" value="DUF418"/>
    <property type="match status" value="1"/>
</dbReference>
<feature type="transmembrane region" description="Helical" evidence="1">
    <location>
        <begin position="359"/>
        <end position="381"/>
    </location>
</feature>
<organism evidence="3 4">
    <name type="scientific">Lysobacter enzymogenes</name>
    <dbReference type="NCBI Taxonomy" id="69"/>
    <lineage>
        <taxon>Bacteria</taxon>
        <taxon>Pseudomonadati</taxon>
        <taxon>Pseudomonadota</taxon>
        <taxon>Gammaproteobacteria</taxon>
        <taxon>Lysobacterales</taxon>
        <taxon>Lysobacteraceae</taxon>
        <taxon>Lysobacter</taxon>
    </lineage>
</organism>
<dbReference type="EMBL" id="CP013140">
    <property type="protein sequence ID" value="ALN56820.1"/>
    <property type="molecule type" value="Genomic_DNA"/>
</dbReference>
<evidence type="ECO:0000256" key="1">
    <source>
        <dbReference type="SAM" id="Phobius"/>
    </source>
</evidence>
<reference evidence="3 4" key="1">
    <citation type="submission" date="2015-11" db="EMBL/GenBank/DDBJ databases">
        <title>Genome sequences of Lysobacter enzymogenes strain C3 and Lysobacter antibioticus ATCC 29479.</title>
        <authorList>
            <person name="Kobayashi D.Y."/>
        </authorList>
    </citation>
    <scope>NUCLEOTIDE SEQUENCE [LARGE SCALE GENOMIC DNA]</scope>
    <source>
        <strain evidence="3 4">C3</strain>
    </source>
</reference>
<keyword evidence="1" id="KW-0472">Membrane</keyword>
<evidence type="ECO:0000259" key="2">
    <source>
        <dbReference type="Pfam" id="PF04235"/>
    </source>
</evidence>
<proteinExistence type="predicted"/>
<dbReference type="InterPro" id="IPR007349">
    <property type="entry name" value="DUF418"/>
</dbReference>
<keyword evidence="1" id="KW-1133">Transmembrane helix</keyword>
<evidence type="ECO:0000313" key="4">
    <source>
        <dbReference type="Proteomes" id="UP000061569"/>
    </source>
</evidence>
<dbReference type="Proteomes" id="UP000061569">
    <property type="component" value="Chromosome"/>
</dbReference>
<name>A0A0S2DE54_LYSEN</name>
<sequence>MTASVPELAPVSVPERVTALDALRGLALLGILLSNVAAFAGPLNELHDGIDPTLRGSDRALATFVYVAIRDKAWTLFALLFGMGFAAMLGRAQAGGRGFGAVYLRRSAGLAAIGLIHAWAIWAGDILVTYALCAFALLALRRLSDEAWLALGCALYLAGTGFMLLVAASLTLPGVAQGGARELARAQAERAAEVAAYAHGDYAAAAAQRVHFFFDTTIAGWAVMLPLALGLFLIGAALMRSGTLADPARHRARLQAMLRYGGALGVGLTAASVALEPAPTVAVYTASSVLAQTLHIAGGLPLALAAIAAVTLLLEAGARWPLRFAAAGRMALTHYLTQSLVATWLLYGHGLGQWGRWSYSALILAALLLFAAQMAFSAWWLRRFRFGPVEWLWRAYTYRRWPPLRVERGHAQRV</sequence>
<dbReference type="InterPro" id="IPR052529">
    <property type="entry name" value="Bact_Transport_Assoc"/>
</dbReference>
<feature type="transmembrane region" description="Helical" evidence="1">
    <location>
        <begin position="73"/>
        <end position="90"/>
    </location>
</feature>
<accession>A0A0S2DE54</accession>
<dbReference type="KEGG" id="lez:GLE_1463"/>
<feature type="transmembrane region" description="Helical" evidence="1">
    <location>
        <begin position="326"/>
        <end position="347"/>
    </location>
</feature>
<feature type="transmembrane region" description="Helical" evidence="1">
    <location>
        <begin position="110"/>
        <end position="140"/>
    </location>
</feature>
<evidence type="ECO:0000313" key="3">
    <source>
        <dbReference type="EMBL" id="ALN56820.1"/>
    </source>
</evidence>
<dbReference type="PATRIC" id="fig|69.6.peg.1444"/>
<feature type="transmembrane region" description="Helical" evidence="1">
    <location>
        <begin position="218"/>
        <end position="238"/>
    </location>
</feature>
<dbReference type="PANTHER" id="PTHR30590:SF2">
    <property type="entry name" value="INNER MEMBRANE PROTEIN"/>
    <property type="match status" value="1"/>
</dbReference>
<keyword evidence="1" id="KW-0812">Transmembrane</keyword>
<dbReference type="PANTHER" id="PTHR30590">
    <property type="entry name" value="INNER MEMBRANE PROTEIN"/>
    <property type="match status" value="1"/>
</dbReference>
<feature type="domain" description="DUF418" evidence="2">
    <location>
        <begin position="238"/>
        <end position="399"/>
    </location>
</feature>
<feature type="transmembrane region" description="Helical" evidence="1">
    <location>
        <begin position="147"/>
        <end position="168"/>
    </location>
</feature>
<feature type="transmembrane region" description="Helical" evidence="1">
    <location>
        <begin position="295"/>
        <end position="314"/>
    </location>
</feature>
<gene>
    <name evidence="3" type="ORF">GLE_1463</name>
</gene>
<feature type="transmembrane region" description="Helical" evidence="1">
    <location>
        <begin position="258"/>
        <end position="275"/>
    </location>
</feature>
<protein>
    <recommendedName>
        <fullName evidence="2">DUF418 domain-containing protein</fullName>
    </recommendedName>
</protein>
<dbReference type="AlphaFoldDB" id="A0A0S2DE54"/>